<evidence type="ECO:0000256" key="2">
    <source>
        <dbReference type="SAM" id="MobiDB-lite"/>
    </source>
</evidence>
<evidence type="ECO:0008006" key="6">
    <source>
        <dbReference type="Google" id="ProtNLM"/>
    </source>
</evidence>
<gene>
    <name evidence="4" type="ORF">AYP45_17105</name>
</gene>
<keyword evidence="3" id="KW-0472">Membrane</keyword>
<dbReference type="Proteomes" id="UP000189681">
    <property type="component" value="Unassembled WGS sequence"/>
</dbReference>
<protein>
    <recommendedName>
        <fullName evidence="6">Magnesium transporter MgtE intracellular domain-containing protein</fullName>
    </recommendedName>
</protein>
<feature type="coiled-coil region" evidence="1">
    <location>
        <begin position="131"/>
        <end position="169"/>
    </location>
</feature>
<reference evidence="4 5" key="1">
    <citation type="journal article" date="2017" name="Water Res.">
        <title>Discovery and metagenomic analysis of an anammox bacterial enrichment related to Candidatus "Brocadia caroliniensis" in a full-scale glycerol-fed nitritation-denitritation separate centrate treatment process.</title>
        <authorList>
            <person name="Park H."/>
            <person name="Brotto A.C."/>
            <person name="van Loosdrecht M.C."/>
            <person name="Chandran K."/>
        </authorList>
    </citation>
    <scope>NUCLEOTIDE SEQUENCE [LARGE SCALE GENOMIC DNA]</scope>
    <source>
        <strain evidence="4">26THWARD</strain>
    </source>
</reference>
<dbReference type="AlphaFoldDB" id="A0A1V4API0"/>
<evidence type="ECO:0000256" key="3">
    <source>
        <dbReference type="SAM" id="Phobius"/>
    </source>
</evidence>
<dbReference type="EMBL" id="AYTS01000191">
    <property type="protein sequence ID" value="OOP55022.1"/>
    <property type="molecule type" value="Genomic_DNA"/>
</dbReference>
<dbReference type="SUPFAM" id="SSF158791">
    <property type="entry name" value="MgtE N-terminal domain-like"/>
    <property type="match status" value="1"/>
</dbReference>
<organism evidence="4 5">
    <name type="scientific">Candidatus Brocadia carolinensis</name>
    <dbReference type="NCBI Taxonomy" id="1004156"/>
    <lineage>
        <taxon>Bacteria</taxon>
        <taxon>Pseudomonadati</taxon>
        <taxon>Planctomycetota</taxon>
        <taxon>Candidatus Brocadiia</taxon>
        <taxon>Candidatus Brocadiales</taxon>
        <taxon>Candidatus Brocadiaceae</taxon>
        <taxon>Candidatus Brocadia</taxon>
    </lineage>
</organism>
<evidence type="ECO:0000313" key="5">
    <source>
        <dbReference type="Proteomes" id="UP000189681"/>
    </source>
</evidence>
<evidence type="ECO:0000313" key="4">
    <source>
        <dbReference type="EMBL" id="OOP55022.1"/>
    </source>
</evidence>
<evidence type="ECO:0000256" key="1">
    <source>
        <dbReference type="SAM" id="Coils"/>
    </source>
</evidence>
<proteinExistence type="predicted"/>
<accession>A0A1V4API0</accession>
<dbReference type="STRING" id="1004156.AYP45_17105"/>
<keyword evidence="3" id="KW-1133">Transmembrane helix</keyword>
<feature type="transmembrane region" description="Helical" evidence="3">
    <location>
        <begin position="9"/>
        <end position="30"/>
    </location>
</feature>
<keyword evidence="3" id="KW-0812">Transmembrane</keyword>
<name>A0A1V4API0_9BACT</name>
<keyword evidence="1" id="KW-0175">Coiled coil</keyword>
<sequence length="251" mass="28226">MKLPINKKIIILPAIGIFVFGISVVGMIFMKGSKAPVSVQEPHPAPKEHKEDEDDMTMKQVGTSTTDNGKLVKEKKNKVITRLPAVYKQNANTIFKSLSSNEIADMLKEIAAEKYEYAKRNDLLNLKEKILESMRTDLEIERKELSALKQELNKMLDVVSTQKVELKNESVLLDEAESKNIKKLATVYSGMKPEKAAMIMKEMDEETAVKLLTMMDGKSSAKILESVDLNLAVKLSERLKLLKTDFKPGKK</sequence>
<feature type="region of interest" description="Disordered" evidence="2">
    <location>
        <begin position="37"/>
        <end position="68"/>
    </location>
</feature>
<comment type="caution">
    <text evidence="4">The sequence shown here is derived from an EMBL/GenBank/DDBJ whole genome shotgun (WGS) entry which is preliminary data.</text>
</comment>